<evidence type="ECO:0000313" key="6">
    <source>
        <dbReference type="EMBL" id="MFB9680192.1"/>
    </source>
</evidence>
<dbReference type="EMBL" id="JBHMBS010000021">
    <property type="protein sequence ID" value="MFB9680192.1"/>
    <property type="molecule type" value="Genomic_DNA"/>
</dbReference>
<feature type="transmembrane region" description="Helical" evidence="5">
    <location>
        <begin position="220"/>
        <end position="240"/>
    </location>
</feature>
<feature type="transmembrane region" description="Helical" evidence="5">
    <location>
        <begin position="252"/>
        <end position="269"/>
    </location>
</feature>
<gene>
    <name evidence="6" type="ORF">ACFFRH_32320</name>
</gene>
<name>A0ABV5TMF4_9ACTN</name>
<dbReference type="Gene3D" id="1.10.357.140">
    <property type="entry name" value="UbiA prenyltransferase"/>
    <property type="match status" value="1"/>
</dbReference>
<evidence type="ECO:0000256" key="5">
    <source>
        <dbReference type="SAM" id="Phobius"/>
    </source>
</evidence>
<dbReference type="InterPro" id="IPR000537">
    <property type="entry name" value="UbiA_prenyltransferase"/>
</dbReference>
<protein>
    <submittedName>
        <fullName evidence="6">UbiA prenyltransferase family protein</fullName>
    </submittedName>
</protein>
<reference evidence="6 7" key="1">
    <citation type="submission" date="2024-09" db="EMBL/GenBank/DDBJ databases">
        <authorList>
            <person name="Sun Q."/>
            <person name="Mori K."/>
        </authorList>
    </citation>
    <scope>NUCLEOTIDE SEQUENCE [LARGE SCALE GENOMIC DNA]</scope>
    <source>
        <strain evidence="6 7">JCM 3028</strain>
    </source>
</reference>
<dbReference type="Pfam" id="PF01040">
    <property type="entry name" value="UbiA"/>
    <property type="match status" value="1"/>
</dbReference>
<dbReference type="Proteomes" id="UP001589610">
    <property type="component" value="Unassembled WGS sequence"/>
</dbReference>
<proteinExistence type="predicted"/>
<keyword evidence="7" id="KW-1185">Reference proteome</keyword>
<keyword evidence="4 5" id="KW-0472">Membrane</keyword>
<evidence type="ECO:0000256" key="4">
    <source>
        <dbReference type="ARBA" id="ARBA00023136"/>
    </source>
</evidence>
<organism evidence="6 7">
    <name type="scientific">Streptosporangium vulgare</name>
    <dbReference type="NCBI Taxonomy" id="46190"/>
    <lineage>
        <taxon>Bacteria</taxon>
        <taxon>Bacillati</taxon>
        <taxon>Actinomycetota</taxon>
        <taxon>Actinomycetes</taxon>
        <taxon>Streptosporangiales</taxon>
        <taxon>Streptosporangiaceae</taxon>
        <taxon>Streptosporangium</taxon>
    </lineage>
</organism>
<feature type="transmembrane region" description="Helical" evidence="5">
    <location>
        <begin position="58"/>
        <end position="77"/>
    </location>
</feature>
<accession>A0ABV5TMF4</accession>
<comment type="caution">
    <text evidence="6">The sequence shown here is derived from an EMBL/GenBank/DDBJ whole genome shotgun (WGS) entry which is preliminary data.</text>
</comment>
<feature type="transmembrane region" description="Helical" evidence="5">
    <location>
        <begin position="98"/>
        <end position="124"/>
    </location>
</feature>
<evidence type="ECO:0000256" key="3">
    <source>
        <dbReference type="ARBA" id="ARBA00022989"/>
    </source>
</evidence>
<evidence type="ECO:0000313" key="7">
    <source>
        <dbReference type="Proteomes" id="UP001589610"/>
    </source>
</evidence>
<keyword evidence="2 5" id="KW-0812">Transmembrane</keyword>
<sequence length="318" mass="33977">MSSTPLELPPALAVPPASSRRSLSRDLLVLVRPHQWLKNLLVVPLPLVAPAAWTPASVARLAVAVVVFTLASALVYIGNDIADRERDRSHPVKCGRPIAAGHVSVALAVALGCALTGVLATLLVLVVPRLAWPVAGYLVLNVLYSTWLKHVPLLDLFAVVLGFELRIVTGYRAVDVTPSTWLLLCVFFLCLMLILGKRRRELEDSGATHRPALAGYSPGLIDQMLTLSAGLTAVAFLFFLSRTPPASDFDDLATLLLTPLGLFGLFRYLQILAVHRAGGDPVRALLRDRAIVLTALLTAALLAALVVTGHVAGAGWLP</sequence>
<dbReference type="CDD" id="cd13963">
    <property type="entry name" value="PT_UbiA_2"/>
    <property type="match status" value="1"/>
</dbReference>
<evidence type="ECO:0000256" key="2">
    <source>
        <dbReference type="ARBA" id="ARBA00022692"/>
    </source>
</evidence>
<keyword evidence="3 5" id="KW-1133">Transmembrane helix</keyword>
<feature type="transmembrane region" description="Helical" evidence="5">
    <location>
        <begin position="290"/>
        <end position="317"/>
    </location>
</feature>
<comment type="subcellular location">
    <subcellularLocation>
        <location evidence="1">Membrane</location>
        <topology evidence="1">Multi-pass membrane protein</topology>
    </subcellularLocation>
</comment>
<dbReference type="InterPro" id="IPR044878">
    <property type="entry name" value="UbiA_sf"/>
</dbReference>
<feature type="transmembrane region" description="Helical" evidence="5">
    <location>
        <begin position="180"/>
        <end position="196"/>
    </location>
</feature>
<dbReference type="RefSeq" id="WP_344743397.1">
    <property type="nucleotide sequence ID" value="NZ_BAAAWW010000025.1"/>
</dbReference>
<evidence type="ECO:0000256" key="1">
    <source>
        <dbReference type="ARBA" id="ARBA00004141"/>
    </source>
</evidence>